<evidence type="ECO:0000313" key="2">
    <source>
        <dbReference type="Proteomes" id="UP001151699"/>
    </source>
</evidence>
<dbReference type="AlphaFoldDB" id="A0A9Q0MK08"/>
<keyword evidence="2" id="KW-1185">Reference proteome</keyword>
<evidence type="ECO:0008006" key="3">
    <source>
        <dbReference type="Google" id="ProtNLM"/>
    </source>
</evidence>
<dbReference type="GO" id="GO:0007096">
    <property type="term" value="P:regulation of exit from mitosis"/>
    <property type="evidence" value="ECO:0007669"/>
    <property type="project" value="InterPro"/>
</dbReference>
<dbReference type="PANTHER" id="PTHR15681:SF1">
    <property type="entry name" value="MAD2L1-BINDING PROTEIN"/>
    <property type="match status" value="1"/>
</dbReference>
<dbReference type="PANTHER" id="PTHR15681">
    <property type="entry name" value="MAD2L1-BINDING PROTEIN"/>
    <property type="match status" value="1"/>
</dbReference>
<dbReference type="Proteomes" id="UP001151699">
    <property type="component" value="Unassembled WGS sequence"/>
</dbReference>
<dbReference type="OrthoDB" id="6334764at2759"/>
<name>A0A9Q0MK08_9DIPT</name>
<dbReference type="GO" id="GO:0005634">
    <property type="term" value="C:nucleus"/>
    <property type="evidence" value="ECO:0007669"/>
    <property type="project" value="InterPro"/>
</dbReference>
<sequence>MCSKYTSIDVPFNTPVITSKAAGIILRSVIEFLAFYKKQIPFPYDTFKLMTNKIQKQVSEEDFSDDLLHMQIERHKLLAINTFNDLRNLLENVTNQLDQIECNQALVLFGATSQTPKEAFLINIPPITKYHHAVNHQDSITRIAKSITMSILTSSKFYEIDSKLNTTNMFVLLNSKVKPSNMCEDRFQLYEDFRLPRSCKTVVLNLRNTSPPTKMNCCEHLVVYDDLLNDSLNVVDKQMASMEINCDKSDDVTDDITGMGWHGSTVFVRGFKDVLVKGKSIWNC</sequence>
<gene>
    <name evidence="1" type="ORF">Bhyg_17218</name>
</gene>
<organism evidence="1 2">
    <name type="scientific">Pseudolycoriella hygida</name>
    <dbReference type="NCBI Taxonomy" id="35572"/>
    <lineage>
        <taxon>Eukaryota</taxon>
        <taxon>Metazoa</taxon>
        <taxon>Ecdysozoa</taxon>
        <taxon>Arthropoda</taxon>
        <taxon>Hexapoda</taxon>
        <taxon>Insecta</taxon>
        <taxon>Pterygota</taxon>
        <taxon>Neoptera</taxon>
        <taxon>Endopterygota</taxon>
        <taxon>Diptera</taxon>
        <taxon>Nematocera</taxon>
        <taxon>Sciaroidea</taxon>
        <taxon>Sciaridae</taxon>
        <taxon>Pseudolycoriella</taxon>
    </lineage>
</organism>
<dbReference type="Gene3D" id="3.30.900.20">
    <property type="match status" value="1"/>
</dbReference>
<dbReference type="EMBL" id="WJQU01002551">
    <property type="protein sequence ID" value="KAJ6632728.1"/>
    <property type="molecule type" value="Genomic_DNA"/>
</dbReference>
<dbReference type="Pfam" id="PF06581">
    <property type="entry name" value="p31comet"/>
    <property type="match status" value="1"/>
</dbReference>
<proteinExistence type="predicted"/>
<protein>
    <recommendedName>
        <fullName evidence="3">MAD2L1-binding protein</fullName>
    </recommendedName>
</protein>
<dbReference type="InterPro" id="IPR053729">
    <property type="entry name" value="MAD2L1BP_domain_sf"/>
</dbReference>
<comment type="caution">
    <text evidence="1">The sequence shown here is derived from an EMBL/GenBank/DDBJ whole genome shotgun (WGS) entry which is preliminary data.</text>
</comment>
<dbReference type="InterPro" id="IPR009511">
    <property type="entry name" value="MAD1/Cdc20-bound-Mad2-bd"/>
</dbReference>
<evidence type="ECO:0000313" key="1">
    <source>
        <dbReference type="EMBL" id="KAJ6632728.1"/>
    </source>
</evidence>
<reference evidence="1" key="1">
    <citation type="submission" date="2022-07" db="EMBL/GenBank/DDBJ databases">
        <authorList>
            <person name="Trinca V."/>
            <person name="Uliana J.V.C."/>
            <person name="Torres T.T."/>
            <person name="Ward R.J."/>
            <person name="Monesi N."/>
        </authorList>
    </citation>
    <scope>NUCLEOTIDE SEQUENCE</scope>
    <source>
        <strain evidence="1">HSMRA1968</strain>
        <tissue evidence="1">Whole embryos</tissue>
    </source>
</reference>
<accession>A0A9Q0MK08</accession>